<name>A0A550CQJ2_9AGAR</name>
<comment type="caution">
    <text evidence="2">The sequence shown here is derived from an EMBL/GenBank/DDBJ whole genome shotgun (WGS) entry which is preliminary data.</text>
</comment>
<protein>
    <recommendedName>
        <fullName evidence="4">Hydrophobin</fullName>
    </recommendedName>
</protein>
<evidence type="ECO:0000256" key="1">
    <source>
        <dbReference type="SAM" id="SignalP"/>
    </source>
</evidence>
<dbReference type="EMBL" id="VDMD01000003">
    <property type="protein sequence ID" value="TRM67057.1"/>
    <property type="molecule type" value="Genomic_DNA"/>
</dbReference>
<organism evidence="2 3">
    <name type="scientific">Schizophyllum amplum</name>
    <dbReference type="NCBI Taxonomy" id="97359"/>
    <lineage>
        <taxon>Eukaryota</taxon>
        <taxon>Fungi</taxon>
        <taxon>Dikarya</taxon>
        <taxon>Basidiomycota</taxon>
        <taxon>Agaricomycotina</taxon>
        <taxon>Agaricomycetes</taxon>
        <taxon>Agaricomycetidae</taxon>
        <taxon>Agaricales</taxon>
        <taxon>Schizophyllaceae</taxon>
        <taxon>Schizophyllum</taxon>
    </lineage>
</organism>
<evidence type="ECO:0000313" key="3">
    <source>
        <dbReference type="Proteomes" id="UP000320762"/>
    </source>
</evidence>
<reference evidence="2 3" key="1">
    <citation type="journal article" date="2019" name="New Phytol.">
        <title>Comparative genomics reveals unique wood-decay strategies and fruiting body development in the Schizophyllaceae.</title>
        <authorList>
            <person name="Almasi E."/>
            <person name="Sahu N."/>
            <person name="Krizsan K."/>
            <person name="Balint B."/>
            <person name="Kovacs G.M."/>
            <person name="Kiss B."/>
            <person name="Cseklye J."/>
            <person name="Drula E."/>
            <person name="Henrissat B."/>
            <person name="Nagy I."/>
            <person name="Chovatia M."/>
            <person name="Adam C."/>
            <person name="LaButti K."/>
            <person name="Lipzen A."/>
            <person name="Riley R."/>
            <person name="Grigoriev I.V."/>
            <person name="Nagy L.G."/>
        </authorList>
    </citation>
    <scope>NUCLEOTIDE SEQUENCE [LARGE SCALE GENOMIC DNA]</scope>
    <source>
        <strain evidence="2 3">NL-1724</strain>
    </source>
</reference>
<keyword evidence="3" id="KW-1185">Reference proteome</keyword>
<dbReference type="AlphaFoldDB" id="A0A550CQJ2"/>
<keyword evidence="1" id="KW-0732">Signal</keyword>
<evidence type="ECO:0008006" key="4">
    <source>
        <dbReference type="Google" id="ProtNLM"/>
    </source>
</evidence>
<proteinExistence type="predicted"/>
<gene>
    <name evidence="2" type="ORF">BD626DRAFT_168553</name>
</gene>
<feature type="chain" id="PRO_5021755548" description="Hydrophobin" evidence="1">
    <location>
        <begin position="24"/>
        <end position="173"/>
    </location>
</feature>
<sequence length="173" mass="18849">MGMKLKASCISLVVLLFISYAVSKSETNAERMRKGLAPLKPRNLDRASAALFPRQPCPSSPPDPTCPNDPSILCCPDGPWPCCPTGPVLCCYQLVPASDAWVAWVLNNQSVSVPADTIAALDCDVLPEGEYCWLAPTCCKDNRFRTPFGVSLDCIITWEPLPPPEEDGARRLK</sequence>
<dbReference type="Proteomes" id="UP000320762">
    <property type="component" value="Unassembled WGS sequence"/>
</dbReference>
<evidence type="ECO:0000313" key="2">
    <source>
        <dbReference type="EMBL" id="TRM67057.1"/>
    </source>
</evidence>
<accession>A0A550CQJ2</accession>
<feature type="signal peptide" evidence="1">
    <location>
        <begin position="1"/>
        <end position="23"/>
    </location>
</feature>